<feature type="non-terminal residue" evidence="2">
    <location>
        <position position="99"/>
    </location>
</feature>
<proteinExistence type="predicted"/>
<reference evidence="2 3" key="1">
    <citation type="submission" date="2024-05" db="EMBL/GenBank/DDBJ databases">
        <title>Genome sequencing and assembly of Indian major carp, Cirrhinus mrigala (Hamilton, 1822).</title>
        <authorList>
            <person name="Mohindra V."/>
            <person name="Chowdhury L.M."/>
            <person name="Lal K."/>
            <person name="Jena J.K."/>
        </authorList>
    </citation>
    <scope>NUCLEOTIDE SEQUENCE [LARGE SCALE GENOMIC DNA]</scope>
    <source>
        <strain evidence="2">CM1030</strain>
        <tissue evidence="2">Blood</tissue>
    </source>
</reference>
<feature type="compositionally biased region" description="Basic and acidic residues" evidence="1">
    <location>
        <begin position="41"/>
        <end position="62"/>
    </location>
</feature>
<evidence type="ECO:0000313" key="3">
    <source>
        <dbReference type="Proteomes" id="UP001529510"/>
    </source>
</evidence>
<gene>
    <name evidence="2" type="ORF">M9458_037288</name>
</gene>
<dbReference type="Proteomes" id="UP001529510">
    <property type="component" value="Unassembled WGS sequence"/>
</dbReference>
<evidence type="ECO:0000313" key="2">
    <source>
        <dbReference type="EMBL" id="KAL0169066.1"/>
    </source>
</evidence>
<sequence length="99" mass="10907">MGTVPTLTLPICTLYSWIQAPLPPEGQSAPDPGAEPPSLWRGDRKATGPRSSREDHQPRPRTDGQLILTAHSPQPRTENREQGCEKDPMPHLTHSNVVL</sequence>
<comment type="caution">
    <text evidence="2">The sequence shown here is derived from an EMBL/GenBank/DDBJ whole genome shotgun (WGS) entry which is preliminary data.</text>
</comment>
<accession>A0ABD0P7Q5</accession>
<name>A0ABD0P7Q5_CIRMR</name>
<evidence type="ECO:0000256" key="1">
    <source>
        <dbReference type="SAM" id="MobiDB-lite"/>
    </source>
</evidence>
<dbReference type="AlphaFoldDB" id="A0ABD0P7Q5"/>
<protein>
    <submittedName>
        <fullName evidence="2">Uncharacterized protein</fullName>
    </submittedName>
</protein>
<keyword evidence="3" id="KW-1185">Reference proteome</keyword>
<dbReference type="EMBL" id="JAMKFB020000018">
    <property type="protein sequence ID" value="KAL0169066.1"/>
    <property type="molecule type" value="Genomic_DNA"/>
</dbReference>
<organism evidence="2 3">
    <name type="scientific">Cirrhinus mrigala</name>
    <name type="common">Mrigala</name>
    <dbReference type="NCBI Taxonomy" id="683832"/>
    <lineage>
        <taxon>Eukaryota</taxon>
        <taxon>Metazoa</taxon>
        <taxon>Chordata</taxon>
        <taxon>Craniata</taxon>
        <taxon>Vertebrata</taxon>
        <taxon>Euteleostomi</taxon>
        <taxon>Actinopterygii</taxon>
        <taxon>Neopterygii</taxon>
        <taxon>Teleostei</taxon>
        <taxon>Ostariophysi</taxon>
        <taxon>Cypriniformes</taxon>
        <taxon>Cyprinidae</taxon>
        <taxon>Labeoninae</taxon>
        <taxon>Labeonini</taxon>
        <taxon>Cirrhinus</taxon>
    </lineage>
</organism>
<feature type="compositionally biased region" description="Basic and acidic residues" evidence="1">
    <location>
        <begin position="77"/>
        <end position="89"/>
    </location>
</feature>
<feature type="region of interest" description="Disordered" evidence="1">
    <location>
        <begin position="21"/>
        <end position="99"/>
    </location>
</feature>